<organism evidence="1 2">
    <name type="scientific">Ceratodon purpureus</name>
    <name type="common">Fire moss</name>
    <name type="synonym">Dicranum purpureum</name>
    <dbReference type="NCBI Taxonomy" id="3225"/>
    <lineage>
        <taxon>Eukaryota</taxon>
        <taxon>Viridiplantae</taxon>
        <taxon>Streptophyta</taxon>
        <taxon>Embryophyta</taxon>
        <taxon>Bryophyta</taxon>
        <taxon>Bryophytina</taxon>
        <taxon>Bryopsida</taxon>
        <taxon>Dicranidae</taxon>
        <taxon>Pseudoditrichales</taxon>
        <taxon>Ditrichaceae</taxon>
        <taxon>Ceratodon</taxon>
    </lineage>
</organism>
<protein>
    <submittedName>
        <fullName evidence="1">Uncharacterized protein</fullName>
    </submittedName>
</protein>
<keyword evidence="2" id="KW-1185">Reference proteome</keyword>
<comment type="caution">
    <text evidence="1">The sequence shown here is derived from an EMBL/GenBank/DDBJ whole genome shotgun (WGS) entry which is preliminary data.</text>
</comment>
<dbReference type="Proteomes" id="UP000822688">
    <property type="component" value="Chromosome 7"/>
</dbReference>
<accession>A0A8T0H536</accession>
<dbReference type="AlphaFoldDB" id="A0A8T0H536"/>
<reference evidence="1" key="1">
    <citation type="submission" date="2020-06" db="EMBL/GenBank/DDBJ databases">
        <title>WGS assembly of Ceratodon purpureus strain R40.</title>
        <authorList>
            <person name="Carey S.B."/>
            <person name="Jenkins J."/>
            <person name="Shu S."/>
            <person name="Lovell J.T."/>
            <person name="Sreedasyam A."/>
            <person name="Maumus F."/>
            <person name="Tiley G.P."/>
            <person name="Fernandez-Pozo N."/>
            <person name="Barry K."/>
            <person name="Chen C."/>
            <person name="Wang M."/>
            <person name="Lipzen A."/>
            <person name="Daum C."/>
            <person name="Saski C.A."/>
            <person name="Payton A.C."/>
            <person name="Mcbreen J.C."/>
            <person name="Conrad R.E."/>
            <person name="Kollar L.M."/>
            <person name="Olsson S."/>
            <person name="Huttunen S."/>
            <person name="Landis J.B."/>
            <person name="Wickett N.J."/>
            <person name="Johnson M.G."/>
            <person name="Rensing S.A."/>
            <person name="Grimwood J."/>
            <person name="Schmutz J."/>
            <person name="Mcdaniel S.F."/>
        </authorList>
    </citation>
    <scope>NUCLEOTIDE SEQUENCE</scope>
    <source>
        <strain evidence="1">R40</strain>
    </source>
</reference>
<evidence type="ECO:0000313" key="1">
    <source>
        <dbReference type="EMBL" id="KAG0566360.1"/>
    </source>
</evidence>
<evidence type="ECO:0000313" key="2">
    <source>
        <dbReference type="Proteomes" id="UP000822688"/>
    </source>
</evidence>
<dbReference type="EMBL" id="CM026428">
    <property type="protein sequence ID" value="KAG0566360.1"/>
    <property type="molecule type" value="Genomic_DNA"/>
</dbReference>
<gene>
    <name evidence="1" type="ORF">KC19_7G058000</name>
</gene>
<proteinExistence type="predicted"/>
<name>A0A8T0H536_CERPU</name>
<sequence>MVIGKTLQKNSTSNTESICTGYLRKLKRMARPTDISNVRIAKEGPMPGYTGHVPGVRSHVMGHSYSDASKRGVAITETLRHNEFGRSIHLSTENRPTNQEQDFHAELSRPGEKMDPRAVMWRSTVREAPDETRHASGKVDLKSLRQCIGTTDGPARAFVPMHMSLGDLPYKDNKVVLKKEWGTRGPEYYEVNQGVHHMKGYTGHTHGVQVRASSPYQTAKWTFPKRRILSASGEQNSIQHQDLFNTMLFLSTIMYTISGIIKSHVRSTFRIG</sequence>